<dbReference type="GO" id="GO:0004833">
    <property type="term" value="F:L-tryptophan 2,3-dioxygenase activity"/>
    <property type="evidence" value="ECO:0007669"/>
    <property type="project" value="InterPro"/>
</dbReference>
<organism evidence="1 2">
    <name type="scientific">Psychroflexus salis</name>
    <dbReference type="NCBI Taxonomy" id="1526574"/>
    <lineage>
        <taxon>Bacteria</taxon>
        <taxon>Pseudomonadati</taxon>
        <taxon>Bacteroidota</taxon>
        <taxon>Flavobacteriia</taxon>
        <taxon>Flavobacteriales</taxon>
        <taxon>Flavobacteriaceae</taxon>
        <taxon>Psychroflexus</taxon>
    </lineage>
</organism>
<dbReference type="Proteomes" id="UP000599688">
    <property type="component" value="Unassembled WGS sequence"/>
</dbReference>
<keyword evidence="2" id="KW-1185">Reference proteome</keyword>
<sequence>MSKTQELVEKLVKKYESLGENPDTFLEGLLHAKPINYWDYIEVETLLALQKPRTNFKDEVVFIGYHQVTELVLKLMIHELKQLTSSSPNEAFFTEKIERLTRYTDMLITSFSVMKDGMSYEDYNVFRMTLAPASGFQSAQFRFLEIYCTELPNLVNEEGKKRLPKNPSTADYFEHIYWKDAGHDRKTGKKSLTLQAFEEKYLNEFITLAKRLKGNTLHEIFQKIENPSEALIRCLRDFDYNYNVSWPLTHLRTAQKYLNKKGENKAATGGSKWQKYLHPRYQQRLFFPSLWKDVAILDWKKDNV</sequence>
<dbReference type="AlphaFoldDB" id="A0A916ZRY9"/>
<evidence type="ECO:0000313" key="2">
    <source>
        <dbReference type="Proteomes" id="UP000599688"/>
    </source>
</evidence>
<name>A0A916ZRY9_9FLAO</name>
<dbReference type="GO" id="GO:0046872">
    <property type="term" value="F:metal ion binding"/>
    <property type="evidence" value="ECO:0007669"/>
    <property type="project" value="InterPro"/>
</dbReference>
<dbReference type="SUPFAM" id="SSF140959">
    <property type="entry name" value="Indolic compounds 2,3-dioxygenase-like"/>
    <property type="match status" value="1"/>
</dbReference>
<dbReference type="InterPro" id="IPR004981">
    <property type="entry name" value="Trp_2_3_dOase"/>
</dbReference>
<dbReference type="RefSeq" id="WP_188405794.1">
    <property type="nucleotide sequence ID" value="NZ_BMGL01000005.1"/>
</dbReference>
<reference evidence="1 2" key="1">
    <citation type="journal article" date="2014" name="Int. J. Syst. Evol. Microbiol.">
        <title>Complete genome sequence of Corynebacterium casei LMG S-19264T (=DSM 44701T), isolated from a smear-ripened cheese.</title>
        <authorList>
            <consortium name="US DOE Joint Genome Institute (JGI-PGF)"/>
            <person name="Walter F."/>
            <person name="Albersmeier A."/>
            <person name="Kalinowski J."/>
            <person name="Ruckert C."/>
        </authorList>
    </citation>
    <scope>NUCLEOTIDE SEQUENCE [LARGE SCALE GENOMIC DNA]</scope>
    <source>
        <strain evidence="1 2">CGMCC 1.12925</strain>
    </source>
</reference>
<dbReference type="PANTHER" id="PTHR10138">
    <property type="entry name" value="TRYPTOPHAN 2,3-DIOXYGENASE"/>
    <property type="match status" value="1"/>
</dbReference>
<dbReference type="Gene3D" id="1.20.58.480">
    <property type="match status" value="1"/>
</dbReference>
<accession>A0A916ZRY9</accession>
<evidence type="ECO:0000313" key="1">
    <source>
        <dbReference type="EMBL" id="GGE11249.1"/>
    </source>
</evidence>
<dbReference type="EMBL" id="BMGL01000005">
    <property type="protein sequence ID" value="GGE11249.1"/>
    <property type="molecule type" value="Genomic_DNA"/>
</dbReference>
<dbReference type="PANTHER" id="PTHR10138:SF0">
    <property type="entry name" value="TRYPTOPHAN 2,3-DIOXYGENASE"/>
    <property type="match status" value="1"/>
</dbReference>
<protein>
    <submittedName>
        <fullName evidence="1">Tryptophan 2,3-dioxygenase</fullName>
    </submittedName>
</protein>
<dbReference type="Pfam" id="PF03301">
    <property type="entry name" value="Trp_dioxygenase"/>
    <property type="match status" value="1"/>
</dbReference>
<dbReference type="InterPro" id="IPR037217">
    <property type="entry name" value="Trp/Indoleamine_2_3_dOase-like"/>
</dbReference>
<dbReference type="GO" id="GO:0020037">
    <property type="term" value="F:heme binding"/>
    <property type="evidence" value="ECO:0007669"/>
    <property type="project" value="InterPro"/>
</dbReference>
<comment type="caution">
    <text evidence="1">The sequence shown here is derived from an EMBL/GenBank/DDBJ whole genome shotgun (WGS) entry which is preliminary data.</text>
</comment>
<dbReference type="GO" id="GO:0019441">
    <property type="term" value="P:L-tryptophan catabolic process to kynurenine"/>
    <property type="evidence" value="ECO:0007669"/>
    <property type="project" value="InterPro"/>
</dbReference>
<proteinExistence type="predicted"/>
<gene>
    <name evidence="1" type="ORF">GCM10010831_10910</name>
</gene>
<dbReference type="GO" id="GO:0019442">
    <property type="term" value="P:L-tryptophan catabolic process to acetyl-CoA"/>
    <property type="evidence" value="ECO:0007669"/>
    <property type="project" value="TreeGrafter"/>
</dbReference>